<dbReference type="SUPFAM" id="SSF48264">
    <property type="entry name" value="Cytochrome P450"/>
    <property type="match status" value="1"/>
</dbReference>
<dbReference type="GO" id="GO:0020037">
    <property type="term" value="F:heme binding"/>
    <property type="evidence" value="ECO:0007669"/>
    <property type="project" value="InterPro"/>
</dbReference>
<dbReference type="InterPro" id="IPR050476">
    <property type="entry name" value="Insect_CytP450_Detox"/>
</dbReference>
<evidence type="ECO:0000256" key="13">
    <source>
        <dbReference type="ARBA" id="ARBA00023136"/>
    </source>
</evidence>
<feature type="region of interest" description="Disordered" evidence="14">
    <location>
        <begin position="159"/>
        <end position="196"/>
    </location>
</feature>
<proteinExistence type="inferred from homology"/>
<dbReference type="AlphaFoldDB" id="A0A7R9D139"/>
<protein>
    <submittedName>
        <fullName evidence="15">Uncharacterized protein</fullName>
    </submittedName>
</protein>
<evidence type="ECO:0000256" key="3">
    <source>
        <dbReference type="ARBA" id="ARBA00004174"/>
    </source>
</evidence>
<comment type="similarity">
    <text evidence="5">Belongs to the cytochrome P450 family.</text>
</comment>
<dbReference type="InterPro" id="IPR036396">
    <property type="entry name" value="Cyt_P450_sf"/>
</dbReference>
<feature type="compositionally biased region" description="Polar residues" evidence="14">
    <location>
        <begin position="24"/>
        <end position="40"/>
    </location>
</feature>
<dbReference type="InterPro" id="IPR001128">
    <property type="entry name" value="Cyt_P450"/>
</dbReference>
<dbReference type="Gene3D" id="1.10.630.10">
    <property type="entry name" value="Cytochrome P450"/>
    <property type="match status" value="1"/>
</dbReference>
<keyword evidence="8" id="KW-0256">Endoplasmic reticulum</keyword>
<evidence type="ECO:0000256" key="6">
    <source>
        <dbReference type="ARBA" id="ARBA00022617"/>
    </source>
</evidence>
<dbReference type="GO" id="GO:0016705">
    <property type="term" value="F:oxidoreductase activity, acting on paired donors, with incorporation or reduction of molecular oxygen"/>
    <property type="evidence" value="ECO:0007669"/>
    <property type="project" value="InterPro"/>
</dbReference>
<dbReference type="PANTHER" id="PTHR24292">
    <property type="entry name" value="CYTOCHROME P450"/>
    <property type="match status" value="1"/>
</dbReference>
<evidence type="ECO:0000256" key="11">
    <source>
        <dbReference type="ARBA" id="ARBA00023004"/>
    </source>
</evidence>
<evidence type="ECO:0000256" key="8">
    <source>
        <dbReference type="ARBA" id="ARBA00022824"/>
    </source>
</evidence>
<evidence type="ECO:0000256" key="12">
    <source>
        <dbReference type="ARBA" id="ARBA00023033"/>
    </source>
</evidence>
<dbReference type="Pfam" id="PF00067">
    <property type="entry name" value="p450"/>
    <property type="match status" value="1"/>
</dbReference>
<dbReference type="PANTHER" id="PTHR24292:SF84">
    <property type="entry name" value="CYTOCHROME P450 28A5-RELATED"/>
    <property type="match status" value="1"/>
</dbReference>
<dbReference type="EMBL" id="OC319385">
    <property type="protein sequence ID" value="CAD7405223.1"/>
    <property type="molecule type" value="Genomic_DNA"/>
</dbReference>
<feature type="compositionally biased region" description="Polar residues" evidence="14">
    <location>
        <begin position="170"/>
        <end position="189"/>
    </location>
</feature>
<evidence type="ECO:0000256" key="4">
    <source>
        <dbReference type="ARBA" id="ARBA00004406"/>
    </source>
</evidence>
<keyword evidence="9" id="KW-0492">Microsome</keyword>
<evidence type="ECO:0000256" key="7">
    <source>
        <dbReference type="ARBA" id="ARBA00022723"/>
    </source>
</evidence>
<gene>
    <name evidence="15" type="ORF">TCEB3V08_LOCUS7891</name>
</gene>
<evidence type="ECO:0000313" key="15">
    <source>
        <dbReference type="EMBL" id="CAD7405223.1"/>
    </source>
</evidence>
<evidence type="ECO:0000256" key="5">
    <source>
        <dbReference type="ARBA" id="ARBA00010617"/>
    </source>
</evidence>
<comment type="subcellular location">
    <subcellularLocation>
        <location evidence="4">Endoplasmic reticulum membrane</location>
        <topology evidence="4">Peripheral membrane protein</topology>
    </subcellularLocation>
    <subcellularLocation>
        <location evidence="3">Microsome membrane</location>
        <topology evidence="3">Peripheral membrane protein</topology>
    </subcellularLocation>
</comment>
<evidence type="ECO:0000256" key="9">
    <source>
        <dbReference type="ARBA" id="ARBA00022848"/>
    </source>
</evidence>
<name>A0A7R9D139_TIMCR</name>
<comment type="function">
    <text evidence="2">May be involved in the metabolism of insect hormones and in the breakdown of synthetic insecticides.</text>
</comment>
<dbReference type="GO" id="GO:0004497">
    <property type="term" value="F:monooxygenase activity"/>
    <property type="evidence" value="ECO:0007669"/>
    <property type="project" value="UniProtKB-KW"/>
</dbReference>
<accession>A0A7R9D139</accession>
<reference evidence="15" key="1">
    <citation type="submission" date="2020-11" db="EMBL/GenBank/DDBJ databases">
        <authorList>
            <person name="Tran Van P."/>
        </authorList>
    </citation>
    <scope>NUCLEOTIDE SEQUENCE</scope>
</reference>
<dbReference type="GO" id="GO:0005789">
    <property type="term" value="C:endoplasmic reticulum membrane"/>
    <property type="evidence" value="ECO:0007669"/>
    <property type="project" value="UniProtKB-SubCell"/>
</dbReference>
<keyword evidence="7" id="KW-0479">Metal-binding</keyword>
<evidence type="ECO:0000256" key="1">
    <source>
        <dbReference type="ARBA" id="ARBA00001971"/>
    </source>
</evidence>
<evidence type="ECO:0000256" key="2">
    <source>
        <dbReference type="ARBA" id="ARBA00003690"/>
    </source>
</evidence>
<keyword evidence="10" id="KW-0560">Oxidoreductase</keyword>
<comment type="cofactor">
    <cofactor evidence="1">
        <name>heme</name>
        <dbReference type="ChEBI" id="CHEBI:30413"/>
    </cofactor>
</comment>
<evidence type="ECO:0000256" key="10">
    <source>
        <dbReference type="ARBA" id="ARBA00023002"/>
    </source>
</evidence>
<keyword evidence="6" id="KW-0349">Heme</keyword>
<sequence>MFGLKPLTSQLCAYWATEADDQRTYPSSQERANGVKSTTPLRDDADQRNKKWSGVACSLGRAVPDESHLSFPYSRGTCRTWLLPSSYCIQGHAVPGRSQSLEFPFIQPTLSSSSHTITPLSVQFYSSGENYLLPSVQTAIKLNYFRPLPLFSAHLKEELPHSVPSDPGKPSSQHPQTNTQKPLESSNNHESLRKHPPVMFLRRQCTKLFEFKNGAGKVCRIEPKTSIIIPTYAIHNDPKYYQDPEIFDPERNEIWTDTK</sequence>
<keyword evidence="13" id="KW-0472">Membrane</keyword>
<dbReference type="GO" id="GO:0005506">
    <property type="term" value="F:iron ion binding"/>
    <property type="evidence" value="ECO:0007669"/>
    <property type="project" value="InterPro"/>
</dbReference>
<feature type="region of interest" description="Disordered" evidence="14">
    <location>
        <begin position="23"/>
        <end position="47"/>
    </location>
</feature>
<organism evidence="15">
    <name type="scientific">Timema cristinae</name>
    <name type="common">Walking stick</name>
    <dbReference type="NCBI Taxonomy" id="61476"/>
    <lineage>
        <taxon>Eukaryota</taxon>
        <taxon>Metazoa</taxon>
        <taxon>Ecdysozoa</taxon>
        <taxon>Arthropoda</taxon>
        <taxon>Hexapoda</taxon>
        <taxon>Insecta</taxon>
        <taxon>Pterygota</taxon>
        <taxon>Neoptera</taxon>
        <taxon>Polyneoptera</taxon>
        <taxon>Phasmatodea</taxon>
        <taxon>Timematodea</taxon>
        <taxon>Timematoidea</taxon>
        <taxon>Timematidae</taxon>
        <taxon>Timema</taxon>
    </lineage>
</organism>
<keyword evidence="12" id="KW-0503">Monooxygenase</keyword>
<keyword evidence="11" id="KW-0408">Iron</keyword>
<evidence type="ECO:0000256" key="14">
    <source>
        <dbReference type="SAM" id="MobiDB-lite"/>
    </source>
</evidence>